<evidence type="ECO:0000313" key="1">
    <source>
        <dbReference type="EMBL" id="KXB03416.1"/>
    </source>
</evidence>
<name>A0A133VAE5_9EURY</name>
<proteinExistence type="predicted"/>
<reference evidence="1 2" key="1">
    <citation type="journal article" date="2016" name="Sci. Rep.">
        <title>Metabolic traits of an uncultured archaeal lineage -MSBL1- from brine pools of the Red Sea.</title>
        <authorList>
            <person name="Mwirichia R."/>
            <person name="Alam I."/>
            <person name="Rashid M."/>
            <person name="Vinu M."/>
            <person name="Ba-Alawi W."/>
            <person name="Anthony Kamau A."/>
            <person name="Kamanda Ngugi D."/>
            <person name="Goker M."/>
            <person name="Klenk H.P."/>
            <person name="Bajic V."/>
            <person name="Stingl U."/>
        </authorList>
    </citation>
    <scope>NUCLEOTIDE SEQUENCE [LARGE SCALE GENOMIC DNA]</scope>
    <source>
        <strain evidence="1">SCGC-AAA261F19</strain>
    </source>
</reference>
<keyword evidence="2" id="KW-1185">Reference proteome</keyword>
<dbReference type="EMBL" id="LHXZ01000015">
    <property type="protein sequence ID" value="KXB03416.1"/>
    <property type="molecule type" value="Genomic_DNA"/>
</dbReference>
<sequence length="135" mass="15617">MNMDRRNDIGEVEAWIKKNPLAKILLKKSLLNMDSLKAILIYYWSEDITFRELASKLDLKKPGAWKRWKKGLDLIMGSFYTLELAIYAGILEAEAAELLAEDLQDYVRLARGGGDIDDIRDRLEKRMAKLSNREI</sequence>
<dbReference type="AlphaFoldDB" id="A0A133VAE5"/>
<organism evidence="1 2">
    <name type="scientific">candidate division MSBL1 archaeon SCGC-AAA261F19</name>
    <dbReference type="NCBI Taxonomy" id="1698275"/>
    <lineage>
        <taxon>Archaea</taxon>
        <taxon>Methanobacteriati</taxon>
        <taxon>Methanobacteriota</taxon>
        <taxon>candidate division MSBL1</taxon>
    </lineage>
</organism>
<evidence type="ECO:0000313" key="2">
    <source>
        <dbReference type="Proteomes" id="UP000070565"/>
    </source>
</evidence>
<comment type="caution">
    <text evidence="1">The sequence shown here is derived from an EMBL/GenBank/DDBJ whole genome shotgun (WGS) entry which is preliminary data.</text>
</comment>
<accession>A0A133VAE5</accession>
<dbReference type="Proteomes" id="UP000070565">
    <property type="component" value="Unassembled WGS sequence"/>
</dbReference>
<gene>
    <name evidence="1" type="ORF">AKJ45_01675</name>
</gene>
<protein>
    <submittedName>
        <fullName evidence="1">Uncharacterized protein</fullName>
    </submittedName>
</protein>